<name>A0ABR3QIT1_9PLEO</name>
<protein>
    <recommendedName>
        <fullName evidence="7">Peptidase S8/S53 domain-containing protein</fullName>
    </recommendedName>
</protein>
<dbReference type="InterPro" id="IPR023828">
    <property type="entry name" value="Peptidase_S8_Ser-AS"/>
</dbReference>
<dbReference type="Proteomes" id="UP001521785">
    <property type="component" value="Unassembled WGS sequence"/>
</dbReference>
<proteinExistence type="inferred from homology"/>
<comment type="similarity">
    <text evidence="1 5">Belongs to the peptidase S8 family.</text>
</comment>
<dbReference type="InterPro" id="IPR000209">
    <property type="entry name" value="Peptidase_S8/S53_dom"/>
</dbReference>
<evidence type="ECO:0000259" key="7">
    <source>
        <dbReference type="Pfam" id="PF00082"/>
    </source>
</evidence>
<dbReference type="EMBL" id="JAKJXO020000022">
    <property type="protein sequence ID" value="KAL1591973.1"/>
    <property type="molecule type" value="Genomic_DNA"/>
</dbReference>
<evidence type="ECO:0000256" key="3">
    <source>
        <dbReference type="ARBA" id="ARBA00022801"/>
    </source>
</evidence>
<dbReference type="CDD" id="cd00306">
    <property type="entry name" value="Peptidases_S8_S53"/>
    <property type="match status" value="1"/>
</dbReference>
<dbReference type="Gene3D" id="3.40.50.200">
    <property type="entry name" value="Peptidase S8/S53 domain"/>
    <property type="match status" value="1"/>
</dbReference>
<comment type="caution">
    <text evidence="8">The sequence shown here is derived from an EMBL/GenBank/DDBJ whole genome shotgun (WGS) entry which is preliminary data.</text>
</comment>
<evidence type="ECO:0000256" key="2">
    <source>
        <dbReference type="ARBA" id="ARBA00022670"/>
    </source>
</evidence>
<evidence type="ECO:0000256" key="4">
    <source>
        <dbReference type="ARBA" id="ARBA00022825"/>
    </source>
</evidence>
<feature type="domain" description="Peptidase S8/S53" evidence="7">
    <location>
        <begin position="135"/>
        <end position="396"/>
    </location>
</feature>
<dbReference type="PRINTS" id="PR00723">
    <property type="entry name" value="SUBTILISIN"/>
</dbReference>
<dbReference type="InterPro" id="IPR050131">
    <property type="entry name" value="Peptidase_S8_subtilisin-like"/>
</dbReference>
<accession>A0ABR3QIT1</accession>
<feature type="active site" description="Charge relay system" evidence="5">
    <location>
        <position position="143"/>
    </location>
</feature>
<dbReference type="PANTHER" id="PTHR43806:SF11">
    <property type="entry name" value="CEREVISIN-RELATED"/>
    <property type="match status" value="1"/>
</dbReference>
<keyword evidence="9" id="KW-1185">Reference proteome</keyword>
<evidence type="ECO:0000313" key="8">
    <source>
        <dbReference type="EMBL" id="KAL1591973.1"/>
    </source>
</evidence>
<gene>
    <name evidence="8" type="ORF">SLS60_011565</name>
</gene>
<evidence type="ECO:0000256" key="1">
    <source>
        <dbReference type="ARBA" id="ARBA00011073"/>
    </source>
</evidence>
<reference evidence="8 9" key="1">
    <citation type="submission" date="2024-02" db="EMBL/GenBank/DDBJ databases">
        <title>De novo assembly and annotation of 12 fungi associated with fruit tree decline syndrome in Ontario, Canada.</title>
        <authorList>
            <person name="Sulman M."/>
            <person name="Ellouze W."/>
            <person name="Ilyukhin E."/>
        </authorList>
    </citation>
    <scope>NUCLEOTIDE SEQUENCE [LARGE SCALE GENOMIC DNA]</scope>
    <source>
        <strain evidence="8 9">M42-189</strain>
    </source>
</reference>
<organism evidence="8 9">
    <name type="scientific">Paraconiothyrium brasiliense</name>
    <dbReference type="NCBI Taxonomy" id="300254"/>
    <lineage>
        <taxon>Eukaryota</taxon>
        <taxon>Fungi</taxon>
        <taxon>Dikarya</taxon>
        <taxon>Ascomycota</taxon>
        <taxon>Pezizomycotina</taxon>
        <taxon>Dothideomycetes</taxon>
        <taxon>Pleosporomycetidae</taxon>
        <taxon>Pleosporales</taxon>
        <taxon>Massarineae</taxon>
        <taxon>Didymosphaeriaceae</taxon>
        <taxon>Paraconiothyrium</taxon>
    </lineage>
</organism>
<dbReference type="InterPro" id="IPR015500">
    <property type="entry name" value="Peptidase_S8_subtilisin-rel"/>
</dbReference>
<evidence type="ECO:0000256" key="5">
    <source>
        <dbReference type="PROSITE-ProRule" id="PRU01240"/>
    </source>
</evidence>
<feature type="compositionally biased region" description="Acidic residues" evidence="6">
    <location>
        <begin position="211"/>
        <end position="230"/>
    </location>
</feature>
<evidence type="ECO:0000313" key="9">
    <source>
        <dbReference type="Proteomes" id="UP001521785"/>
    </source>
</evidence>
<feature type="region of interest" description="Disordered" evidence="6">
    <location>
        <begin position="207"/>
        <end position="230"/>
    </location>
</feature>
<dbReference type="SUPFAM" id="SSF52743">
    <property type="entry name" value="Subtilisin-like"/>
    <property type="match status" value="1"/>
</dbReference>
<sequence>MADIATPLKQLSEGFQAGNSTDVSARNTLEHARNYEETAFAIGRALTTMNTVLLLSSEPNNYNYWRSTQPLALVGRRQNATFELDALTLSARYGGPHIVPKAEPGSVAEKTAWFMSFEQCQSFVQERRGEEFKYKRVKVAVLDTGLDPGLRNTVEDYIDFTDADWRTKQHRPVDNAGHGTFVKDLLHQVAPNARIYVGRVMRDDCRRREDDTDEGFDTEEEDTDEGFAAEEGDDVELQGDTDAIGDAIRHALDDEQWDVDIISMSFSTGRGYKPESVVRAIDLCTKRPILLFAAACNDGARGTPTIGYPASHFGNVFCIHSTDEGGDPSRFTPPPKPSTDNFSMVGEGLIAAYPPHLLDLDPSYDVQAEGMPQVSMDGTSMATPIVAGIAALVIEFWRQYEDLFEDHTFPEGEVATVETHGGMHAILKFMSSDDQKSGYSWIKPWELFKTGRSPEHVAVLMVYALSKRLK</sequence>
<dbReference type="InterPro" id="IPR036852">
    <property type="entry name" value="Peptidase_S8/S53_dom_sf"/>
</dbReference>
<evidence type="ECO:0000256" key="6">
    <source>
        <dbReference type="SAM" id="MobiDB-lite"/>
    </source>
</evidence>
<keyword evidence="4 5" id="KW-0720">Serine protease</keyword>
<dbReference type="PANTHER" id="PTHR43806">
    <property type="entry name" value="PEPTIDASE S8"/>
    <property type="match status" value="1"/>
</dbReference>
<dbReference type="PROSITE" id="PS00138">
    <property type="entry name" value="SUBTILASE_SER"/>
    <property type="match status" value="1"/>
</dbReference>
<dbReference type="Pfam" id="PF00082">
    <property type="entry name" value="Peptidase_S8"/>
    <property type="match status" value="1"/>
</dbReference>
<dbReference type="PROSITE" id="PS51892">
    <property type="entry name" value="SUBTILASE"/>
    <property type="match status" value="1"/>
</dbReference>
<keyword evidence="3 5" id="KW-0378">Hydrolase</keyword>
<feature type="active site" description="Charge relay system" evidence="5">
    <location>
        <position position="178"/>
    </location>
</feature>
<feature type="active site" description="Charge relay system" evidence="5">
    <location>
        <position position="380"/>
    </location>
</feature>
<keyword evidence="2 5" id="KW-0645">Protease</keyword>